<organism evidence="1 2">
    <name type="scientific">Fasciola gigantica</name>
    <name type="common">Giant liver fluke</name>
    <dbReference type="NCBI Taxonomy" id="46835"/>
    <lineage>
        <taxon>Eukaryota</taxon>
        <taxon>Metazoa</taxon>
        <taxon>Spiralia</taxon>
        <taxon>Lophotrochozoa</taxon>
        <taxon>Platyhelminthes</taxon>
        <taxon>Trematoda</taxon>
        <taxon>Digenea</taxon>
        <taxon>Plagiorchiida</taxon>
        <taxon>Echinostomata</taxon>
        <taxon>Echinostomatoidea</taxon>
        <taxon>Fasciolidae</taxon>
        <taxon>Fasciola</taxon>
    </lineage>
</organism>
<dbReference type="EMBL" id="SUNJ01009122">
    <property type="protein sequence ID" value="TPP60668.1"/>
    <property type="molecule type" value="Genomic_DNA"/>
</dbReference>
<keyword evidence="2" id="KW-1185">Reference proteome</keyword>
<reference evidence="1 2" key="1">
    <citation type="submission" date="2019-04" db="EMBL/GenBank/DDBJ databases">
        <title>Annotation for the trematode Fasciola gigantica.</title>
        <authorList>
            <person name="Choi Y.-J."/>
        </authorList>
    </citation>
    <scope>NUCLEOTIDE SEQUENCE [LARGE SCALE GENOMIC DNA]</scope>
    <source>
        <strain evidence="1">Uganda_cow_1</strain>
    </source>
</reference>
<evidence type="ECO:0000313" key="2">
    <source>
        <dbReference type="Proteomes" id="UP000316759"/>
    </source>
</evidence>
<dbReference type="Proteomes" id="UP000316759">
    <property type="component" value="Unassembled WGS sequence"/>
</dbReference>
<name>A0A504YS72_FASGI</name>
<comment type="caution">
    <text evidence="1">The sequence shown here is derived from an EMBL/GenBank/DDBJ whole genome shotgun (WGS) entry which is preliminary data.</text>
</comment>
<proteinExistence type="predicted"/>
<dbReference type="AlphaFoldDB" id="A0A504YS72"/>
<protein>
    <submittedName>
        <fullName evidence="1">Uncharacterized protein</fullName>
    </submittedName>
</protein>
<evidence type="ECO:0000313" key="1">
    <source>
        <dbReference type="EMBL" id="TPP60668.1"/>
    </source>
</evidence>
<sequence length="57" mass="6861">MDSHWNGCRRHQRFNYLSIFLGHRKRHQLGHSVTKLSNRWFGLQMAWSPFNGYPLCS</sequence>
<accession>A0A504YS72</accession>
<gene>
    <name evidence="1" type="ORF">FGIG_02132</name>
</gene>